<evidence type="ECO:0000256" key="3">
    <source>
        <dbReference type="SAM" id="MobiDB-lite"/>
    </source>
</evidence>
<feature type="region of interest" description="Disordered" evidence="3">
    <location>
        <begin position="231"/>
        <end position="313"/>
    </location>
</feature>
<dbReference type="GO" id="GO:0000502">
    <property type="term" value="C:proteasome complex"/>
    <property type="evidence" value="ECO:0007669"/>
    <property type="project" value="UniProtKB-KW"/>
</dbReference>
<comment type="caution">
    <text evidence="5">The sequence shown here is derived from an EMBL/GenBank/DDBJ whole genome shotgun (WGS) entry which is preliminary data.</text>
</comment>
<feature type="domain" description="PI31 proteasome regulator N-terminal" evidence="4">
    <location>
        <begin position="15"/>
        <end position="156"/>
    </location>
</feature>
<protein>
    <recommendedName>
        <fullName evidence="4">PI31 proteasome regulator N-terminal domain-containing protein</fullName>
    </recommendedName>
</protein>
<evidence type="ECO:0000256" key="1">
    <source>
        <dbReference type="ARBA" id="ARBA00006405"/>
    </source>
</evidence>
<keyword evidence="6" id="KW-1185">Reference proteome</keyword>
<sequence length="313" mass="33985">MANEEGVMAVIRATRPNFRNAHDKIAFAVHAMFLNSGFLLIATGSPALSDTILTSPPSDEVGIEGWNERDESYGFVYSKNDKGVKYTVLVKCLVIGDSLVIDFMSSKYPDKEPLTLQINVNDYNGGDDKTSFANQFKNFDGLVKKLNMEILSKLEDTPKPTVNSSPSSSSPSFSVAPDIIDDHAGYVVPPVAPDIFDDRLPNPGAGIYPRHPDVGGGPMLIGPNDPRWFRPAGEHPDLLGPRGIPPGARFDPYGPPGVPGFDPNRFGGNPRRPSVPHPDLAPFGDPDSNLFRNPRRPSGTHPDLAPFGDPHYM</sequence>
<proteinExistence type="inferred from homology"/>
<evidence type="ECO:0000259" key="4">
    <source>
        <dbReference type="Pfam" id="PF11566"/>
    </source>
</evidence>
<feature type="compositionally biased region" description="Low complexity" evidence="3">
    <location>
        <begin position="164"/>
        <end position="174"/>
    </location>
</feature>
<dbReference type="InterPro" id="IPR045128">
    <property type="entry name" value="PI31-like"/>
</dbReference>
<feature type="region of interest" description="Disordered" evidence="3">
    <location>
        <begin position="156"/>
        <end position="175"/>
    </location>
</feature>
<dbReference type="AlphaFoldDB" id="A0AA41RPQ8"/>
<dbReference type="GO" id="GO:0043161">
    <property type="term" value="P:proteasome-mediated ubiquitin-dependent protein catabolic process"/>
    <property type="evidence" value="ECO:0007669"/>
    <property type="project" value="InterPro"/>
</dbReference>
<organism evidence="5 6">
    <name type="scientific">Papaver nudicaule</name>
    <name type="common">Iceland poppy</name>
    <dbReference type="NCBI Taxonomy" id="74823"/>
    <lineage>
        <taxon>Eukaryota</taxon>
        <taxon>Viridiplantae</taxon>
        <taxon>Streptophyta</taxon>
        <taxon>Embryophyta</taxon>
        <taxon>Tracheophyta</taxon>
        <taxon>Spermatophyta</taxon>
        <taxon>Magnoliopsida</taxon>
        <taxon>Ranunculales</taxon>
        <taxon>Papaveraceae</taxon>
        <taxon>Papaveroideae</taxon>
        <taxon>Papaver</taxon>
    </lineage>
</organism>
<dbReference type="PANTHER" id="PTHR13266:SF1">
    <property type="entry name" value="PROTEASOME INHIBITOR PI31 SUBUNIT"/>
    <property type="match status" value="1"/>
</dbReference>
<dbReference type="GO" id="GO:0070628">
    <property type="term" value="F:proteasome binding"/>
    <property type="evidence" value="ECO:0007669"/>
    <property type="project" value="InterPro"/>
</dbReference>
<dbReference type="PANTHER" id="PTHR13266">
    <property type="entry name" value="PROTEASOME INHIBITOR"/>
    <property type="match status" value="1"/>
</dbReference>
<evidence type="ECO:0000256" key="2">
    <source>
        <dbReference type="ARBA" id="ARBA00022942"/>
    </source>
</evidence>
<comment type="similarity">
    <text evidence="1">Belongs to the proteasome inhibitor PI31 family.</text>
</comment>
<keyword evidence="2" id="KW-0647">Proteasome</keyword>
<gene>
    <name evidence="5" type="ORF">MKW94_026324</name>
</gene>
<dbReference type="Pfam" id="PF11566">
    <property type="entry name" value="PI31_Prot_N"/>
    <property type="match status" value="1"/>
</dbReference>
<evidence type="ECO:0000313" key="5">
    <source>
        <dbReference type="EMBL" id="MCL7024442.1"/>
    </source>
</evidence>
<accession>A0AA41RPQ8</accession>
<name>A0AA41RPQ8_PAPNU</name>
<dbReference type="Proteomes" id="UP001177140">
    <property type="component" value="Unassembled WGS sequence"/>
</dbReference>
<dbReference type="InterPro" id="IPR021625">
    <property type="entry name" value="PI31_Prot_N"/>
</dbReference>
<dbReference type="EMBL" id="JAJJMA010034590">
    <property type="protein sequence ID" value="MCL7024442.1"/>
    <property type="molecule type" value="Genomic_DNA"/>
</dbReference>
<dbReference type="GO" id="GO:0004866">
    <property type="term" value="F:endopeptidase inhibitor activity"/>
    <property type="evidence" value="ECO:0007669"/>
    <property type="project" value="InterPro"/>
</dbReference>
<evidence type="ECO:0000313" key="6">
    <source>
        <dbReference type="Proteomes" id="UP001177140"/>
    </source>
</evidence>
<dbReference type="Gene3D" id="3.40.1000.30">
    <property type="match status" value="1"/>
</dbReference>
<reference evidence="5" key="1">
    <citation type="submission" date="2022-03" db="EMBL/GenBank/DDBJ databases">
        <title>A functionally conserved STORR gene fusion in Papaver species that diverged 16.8 million years ago.</title>
        <authorList>
            <person name="Catania T."/>
        </authorList>
    </citation>
    <scope>NUCLEOTIDE SEQUENCE</scope>
    <source>
        <strain evidence="5">S-191538</strain>
    </source>
</reference>